<dbReference type="PIRSF" id="PIRSF002741">
    <property type="entry name" value="MppA"/>
    <property type="match status" value="1"/>
</dbReference>
<dbReference type="Gene3D" id="1.10.101.10">
    <property type="entry name" value="PGBD-like superfamily/PGBD"/>
    <property type="match status" value="1"/>
</dbReference>
<gene>
    <name evidence="7" type="ORF">COT32_02735</name>
</gene>
<dbReference type="PANTHER" id="PTHR30290">
    <property type="entry name" value="PERIPLASMIC BINDING COMPONENT OF ABC TRANSPORTER"/>
    <property type="match status" value="1"/>
</dbReference>
<organism evidence="7 8">
    <name type="scientific">Candidatus Nealsonbacteria bacterium CG08_land_8_20_14_0_20_36_22</name>
    <dbReference type="NCBI Taxonomy" id="1974704"/>
    <lineage>
        <taxon>Bacteria</taxon>
        <taxon>Candidatus Nealsoniibacteriota</taxon>
    </lineage>
</organism>
<sequence length="630" mass="72804">MSTKWPARSQWKHFFNVLSKKEKIAFLGFFVLTLVSSVFLLINFYFKNTEIAPAKGGTYIEGLVGQPRFINPVYANSDVDRDMVQLTFSGLMKYDKNLQIVPDLAKNYTIEEEGKVYTFYLKENLLWQDKNPLTADDIIFTIKTIQNPDFNSPCRANWVGVEIEKIDDLTVRFKLKKPYSAFLENATIKILPQHIWQNILLENFPLEPYNLEPVGSGPYKVKNIQKKKDGQITSLTLNRNPFYFGKTPYISEIKVLFFNNEEELIKEAQREKIKGLGLSSLIELNENWQNYLFSFPRYFAVFFNQEKSKTLSYKEVRLALNYGTNKEEFGEKIIHSPILPEIYGFESPSKIYEFNIEKAKQILEEAGFKDEDQDGLREKIIKKEPAFQFKNLLTIGSKGKEVTELQKCLEGEVTGYFGTKTKAAVLKFQEKYNIETTGTVGKNTRGKLNEICFGEPEEVLPLSFSLVTAGQTQMVKTAELLKEQWKALGVEVKIEKYPLSQLEQDFIKTRNYEILLFGEVLGAIPDPFPFWHSSQKKDPGLNLSLYDNKKADDLLEESRKSSNAEDRAKKLISFQNILIEDAPAVFLYNPVYLYSISQEIKRVEAGKIIDPSKRFIGIENWYIKTRRAWK</sequence>
<evidence type="ECO:0008006" key="9">
    <source>
        <dbReference type="Google" id="ProtNLM"/>
    </source>
</evidence>
<proteinExistence type="inferred from homology"/>
<dbReference type="GO" id="GO:0042597">
    <property type="term" value="C:periplasmic space"/>
    <property type="evidence" value="ECO:0007669"/>
    <property type="project" value="UniProtKB-ARBA"/>
</dbReference>
<dbReference type="InterPro" id="IPR002477">
    <property type="entry name" value="Peptidoglycan-bd-like"/>
</dbReference>
<dbReference type="InterPro" id="IPR036365">
    <property type="entry name" value="PGBD-like_sf"/>
</dbReference>
<dbReference type="Proteomes" id="UP000231472">
    <property type="component" value="Unassembled WGS sequence"/>
</dbReference>
<dbReference type="Pfam" id="PF00496">
    <property type="entry name" value="SBP_bac_5"/>
    <property type="match status" value="1"/>
</dbReference>
<dbReference type="SUPFAM" id="SSF53850">
    <property type="entry name" value="Periplasmic binding protein-like II"/>
    <property type="match status" value="1"/>
</dbReference>
<evidence type="ECO:0000313" key="7">
    <source>
        <dbReference type="EMBL" id="PIS39875.1"/>
    </source>
</evidence>
<dbReference type="GO" id="GO:1904680">
    <property type="term" value="F:peptide transmembrane transporter activity"/>
    <property type="evidence" value="ECO:0007669"/>
    <property type="project" value="TreeGrafter"/>
</dbReference>
<dbReference type="GO" id="GO:0015833">
    <property type="term" value="P:peptide transport"/>
    <property type="evidence" value="ECO:0007669"/>
    <property type="project" value="TreeGrafter"/>
</dbReference>
<dbReference type="InterPro" id="IPR036366">
    <property type="entry name" value="PGBDSf"/>
</dbReference>
<dbReference type="InterPro" id="IPR000914">
    <property type="entry name" value="SBP_5_dom"/>
</dbReference>
<evidence type="ECO:0000259" key="5">
    <source>
        <dbReference type="Pfam" id="PF00496"/>
    </source>
</evidence>
<evidence type="ECO:0000259" key="6">
    <source>
        <dbReference type="Pfam" id="PF01471"/>
    </source>
</evidence>
<evidence type="ECO:0000256" key="1">
    <source>
        <dbReference type="ARBA" id="ARBA00005695"/>
    </source>
</evidence>
<comment type="caution">
    <text evidence="7">The sequence shown here is derived from an EMBL/GenBank/DDBJ whole genome shotgun (WGS) entry which is preliminary data.</text>
</comment>
<feature type="domain" description="Peptidoglycan binding-like" evidence="6">
    <location>
        <begin position="408"/>
        <end position="448"/>
    </location>
</feature>
<dbReference type="SUPFAM" id="SSF47090">
    <property type="entry name" value="PGBD-like"/>
    <property type="match status" value="1"/>
</dbReference>
<dbReference type="AlphaFoldDB" id="A0A2H0YMZ0"/>
<reference evidence="8" key="1">
    <citation type="submission" date="2017-09" db="EMBL/GenBank/DDBJ databases">
        <title>Depth-based differentiation of microbial function through sediment-hosted aquifers and enrichment of novel symbionts in the deep terrestrial subsurface.</title>
        <authorList>
            <person name="Probst A.J."/>
            <person name="Ladd B."/>
            <person name="Jarett J.K."/>
            <person name="Geller-Mcgrath D.E."/>
            <person name="Sieber C.M.K."/>
            <person name="Emerson J.B."/>
            <person name="Anantharaman K."/>
            <person name="Thomas B.C."/>
            <person name="Malmstrom R."/>
            <person name="Stieglmeier M."/>
            <person name="Klingl A."/>
            <person name="Woyke T."/>
            <person name="Ryan C.M."/>
            <person name="Banfield J.F."/>
        </authorList>
    </citation>
    <scope>NUCLEOTIDE SEQUENCE [LARGE SCALE GENOMIC DNA]</scope>
</reference>
<keyword evidence="3" id="KW-0732">Signal</keyword>
<evidence type="ECO:0000256" key="4">
    <source>
        <dbReference type="SAM" id="Phobius"/>
    </source>
</evidence>
<evidence type="ECO:0000256" key="3">
    <source>
        <dbReference type="ARBA" id="ARBA00022729"/>
    </source>
</evidence>
<evidence type="ECO:0000256" key="2">
    <source>
        <dbReference type="ARBA" id="ARBA00022448"/>
    </source>
</evidence>
<comment type="similarity">
    <text evidence="1">Belongs to the bacterial solute-binding protein 5 family.</text>
</comment>
<dbReference type="Gene3D" id="3.40.190.10">
    <property type="entry name" value="Periplasmic binding protein-like II"/>
    <property type="match status" value="1"/>
</dbReference>
<keyword evidence="4" id="KW-0472">Membrane</keyword>
<dbReference type="PANTHER" id="PTHR30290:SF9">
    <property type="entry name" value="OLIGOPEPTIDE-BINDING PROTEIN APPA"/>
    <property type="match status" value="1"/>
</dbReference>
<dbReference type="GO" id="GO:0043190">
    <property type="term" value="C:ATP-binding cassette (ABC) transporter complex"/>
    <property type="evidence" value="ECO:0007669"/>
    <property type="project" value="InterPro"/>
</dbReference>
<keyword evidence="4" id="KW-0812">Transmembrane</keyword>
<feature type="transmembrane region" description="Helical" evidence="4">
    <location>
        <begin position="24"/>
        <end position="46"/>
    </location>
</feature>
<dbReference type="Gene3D" id="3.10.105.10">
    <property type="entry name" value="Dipeptide-binding Protein, Domain 3"/>
    <property type="match status" value="1"/>
</dbReference>
<accession>A0A2H0YMZ0</accession>
<keyword evidence="4" id="KW-1133">Transmembrane helix</keyword>
<keyword evidence="2" id="KW-0813">Transport</keyword>
<protein>
    <recommendedName>
        <fullName evidence="9">Solute-binding protein family 5 domain-containing protein</fullName>
    </recommendedName>
</protein>
<dbReference type="EMBL" id="PEYC01000056">
    <property type="protein sequence ID" value="PIS39875.1"/>
    <property type="molecule type" value="Genomic_DNA"/>
</dbReference>
<dbReference type="InterPro" id="IPR039424">
    <property type="entry name" value="SBP_5"/>
</dbReference>
<dbReference type="InterPro" id="IPR030678">
    <property type="entry name" value="Peptide/Ni-bd"/>
</dbReference>
<dbReference type="Pfam" id="PF01471">
    <property type="entry name" value="PG_binding_1"/>
    <property type="match status" value="1"/>
</dbReference>
<evidence type="ECO:0000313" key="8">
    <source>
        <dbReference type="Proteomes" id="UP000231472"/>
    </source>
</evidence>
<feature type="domain" description="Solute-binding protein family 5" evidence="5">
    <location>
        <begin position="99"/>
        <end position="384"/>
    </location>
</feature>
<name>A0A2H0YMZ0_9BACT</name>